<organism evidence="2 3">
    <name type="scientific">Streptomyces capitiformicae</name>
    <dbReference type="NCBI Taxonomy" id="2014920"/>
    <lineage>
        <taxon>Bacteria</taxon>
        <taxon>Bacillati</taxon>
        <taxon>Actinomycetota</taxon>
        <taxon>Actinomycetes</taxon>
        <taxon>Kitasatosporales</taxon>
        <taxon>Streptomycetaceae</taxon>
        <taxon>Streptomyces</taxon>
    </lineage>
</organism>
<accession>A0A919DB57</accession>
<dbReference type="AlphaFoldDB" id="A0A919DB57"/>
<name>A0A919DB57_9ACTN</name>
<evidence type="ECO:0000313" key="3">
    <source>
        <dbReference type="Proteomes" id="UP000603227"/>
    </source>
</evidence>
<sequence length="226" mass="23459">MPGDARHSDDRRIGTTQRLRPGLKRGGDHLPGQAGFGRELNLLGYPGSVAALGIAAPGLLGRVEPAADQCPPPARGVGEEYTHLGVLDTPGCAGVLALHSRRGVALLHEAGLVHDQDTAVGAEVLDGIGTQAVTDGVGVPAGEAQQPLHRPRPGQAGLFGQLPAVLPLRLRQQPEQIGTGTRAGLNSAEAARDPGHGLVEHRPPAGRVHAMARGHRTIFVCPHTNR</sequence>
<reference evidence="2" key="1">
    <citation type="journal article" date="2014" name="Int. J. Syst. Evol. Microbiol.">
        <title>Complete genome sequence of Corynebacterium casei LMG S-19264T (=DSM 44701T), isolated from a smear-ripened cheese.</title>
        <authorList>
            <consortium name="US DOE Joint Genome Institute (JGI-PGF)"/>
            <person name="Walter F."/>
            <person name="Albersmeier A."/>
            <person name="Kalinowski J."/>
            <person name="Ruckert C."/>
        </authorList>
    </citation>
    <scope>NUCLEOTIDE SEQUENCE</scope>
    <source>
        <strain evidence="2">CGMCC 4.7403</strain>
    </source>
</reference>
<evidence type="ECO:0000313" key="2">
    <source>
        <dbReference type="EMBL" id="GHE29209.1"/>
    </source>
</evidence>
<dbReference type="EMBL" id="BNAT01000015">
    <property type="protein sequence ID" value="GHE29209.1"/>
    <property type="molecule type" value="Genomic_DNA"/>
</dbReference>
<dbReference type="Proteomes" id="UP000603227">
    <property type="component" value="Unassembled WGS sequence"/>
</dbReference>
<gene>
    <name evidence="2" type="ORF">GCM10017771_44790</name>
</gene>
<protein>
    <submittedName>
        <fullName evidence="2">Uncharacterized protein</fullName>
    </submittedName>
</protein>
<evidence type="ECO:0000256" key="1">
    <source>
        <dbReference type="SAM" id="MobiDB-lite"/>
    </source>
</evidence>
<feature type="compositionally biased region" description="Basic and acidic residues" evidence="1">
    <location>
        <begin position="1"/>
        <end position="13"/>
    </location>
</feature>
<proteinExistence type="predicted"/>
<comment type="caution">
    <text evidence="2">The sequence shown here is derived from an EMBL/GenBank/DDBJ whole genome shotgun (WGS) entry which is preliminary data.</text>
</comment>
<feature type="region of interest" description="Disordered" evidence="1">
    <location>
        <begin position="1"/>
        <end position="31"/>
    </location>
</feature>
<reference evidence="2" key="2">
    <citation type="submission" date="2020-09" db="EMBL/GenBank/DDBJ databases">
        <authorList>
            <person name="Sun Q."/>
            <person name="Zhou Y."/>
        </authorList>
    </citation>
    <scope>NUCLEOTIDE SEQUENCE</scope>
    <source>
        <strain evidence="2">CGMCC 4.7403</strain>
    </source>
</reference>
<keyword evidence="3" id="KW-1185">Reference proteome</keyword>